<comment type="caution">
    <text evidence="1">The sequence shown here is derived from an EMBL/GenBank/DDBJ whole genome shotgun (WGS) entry which is preliminary data.</text>
</comment>
<accession>A0ABR0PA12</accession>
<dbReference type="EMBL" id="JARKNE010000007">
    <property type="protein sequence ID" value="KAK5818005.1"/>
    <property type="molecule type" value="Genomic_DNA"/>
</dbReference>
<proteinExistence type="predicted"/>
<protein>
    <submittedName>
        <fullName evidence="1">Uncharacterized protein</fullName>
    </submittedName>
</protein>
<name>A0ABR0PA12_GOSAR</name>
<organism evidence="1 2">
    <name type="scientific">Gossypium arboreum</name>
    <name type="common">Tree cotton</name>
    <name type="synonym">Gossypium nanking</name>
    <dbReference type="NCBI Taxonomy" id="29729"/>
    <lineage>
        <taxon>Eukaryota</taxon>
        <taxon>Viridiplantae</taxon>
        <taxon>Streptophyta</taxon>
        <taxon>Embryophyta</taxon>
        <taxon>Tracheophyta</taxon>
        <taxon>Spermatophyta</taxon>
        <taxon>Magnoliopsida</taxon>
        <taxon>eudicotyledons</taxon>
        <taxon>Gunneridae</taxon>
        <taxon>Pentapetalae</taxon>
        <taxon>rosids</taxon>
        <taxon>malvids</taxon>
        <taxon>Malvales</taxon>
        <taxon>Malvaceae</taxon>
        <taxon>Malvoideae</taxon>
        <taxon>Gossypium</taxon>
    </lineage>
</organism>
<gene>
    <name evidence="1" type="ORF">PVK06_022935</name>
</gene>
<reference evidence="1 2" key="1">
    <citation type="submission" date="2023-03" db="EMBL/GenBank/DDBJ databases">
        <title>WGS of Gossypium arboreum.</title>
        <authorList>
            <person name="Yu D."/>
        </authorList>
    </citation>
    <scope>NUCLEOTIDE SEQUENCE [LARGE SCALE GENOMIC DNA]</scope>
    <source>
        <tissue evidence="1">Leaf</tissue>
    </source>
</reference>
<sequence length="120" mass="13760">MNATKALKASFGWQIRDCTKARIELDRWGFKGLDGKSLKDPSSGSQERVVCELWEPNNRAWDRDRNIWNNQNNAILHGKDEDATIVLDRAKALGDDFRIHNFTNALMIPMNPSEPYQEVS</sequence>
<dbReference type="Proteomes" id="UP001358586">
    <property type="component" value="Chromosome 7"/>
</dbReference>
<evidence type="ECO:0000313" key="2">
    <source>
        <dbReference type="Proteomes" id="UP001358586"/>
    </source>
</evidence>
<evidence type="ECO:0000313" key="1">
    <source>
        <dbReference type="EMBL" id="KAK5818005.1"/>
    </source>
</evidence>
<keyword evidence="2" id="KW-1185">Reference proteome</keyword>